<dbReference type="Proteomes" id="UP000198775">
    <property type="component" value="Unassembled WGS sequence"/>
</dbReference>
<gene>
    <name evidence="2" type="ORF">SAMN05216388_102122</name>
</gene>
<feature type="transmembrane region" description="Helical" evidence="1">
    <location>
        <begin position="52"/>
        <end position="74"/>
    </location>
</feature>
<keyword evidence="1" id="KW-0812">Transmembrane</keyword>
<accession>A0A1H8T3M1</accession>
<evidence type="ECO:0000256" key="1">
    <source>
        <dbReference type="SAM" id="Phobius"/>
    </source>
</evidence>
<organism evidence="2 3">
    <name type="scientific">Halorientalis persicus</name>
    <dbReference type="NCBI Taxonomy" id="1367881"/>
    <lineage>
        <taxon>Archaea</taxon>
        <taxon>Methanobacteriati</taxon>
        <taxon>Methanobacteriota</taxon>
        <taxon>Stenosarchaea group</taxon>
        <taxon>Halobacteria</taxon>
        <taxon>Halobacteriales</taxon>
        <taxon>Haloarculaceae</taxon>
        <taxon>Halorientalis</taxon>
    </lineage>
</organism>
<keyword evidence="1" id="KW-0472">Membrane</keyword>
<keyword evidence="1" id="KW-1133">Transmembrane helix</keyword>
<dbReference type="AlphaFoldDB" id="A0A1H8T3M1"/>
<evidence type="ECO:0000313" key="3">
    <source>
        <dbReference type="Proteomes" id="UP000198775"/>
    </source>
</evidence>
<keyword evidence="3" id="KW-1185">Reference proteome</keyword>
<name>A0A1H8T3M1_9EURY</name>
<proteinExistence type="predicted"/>
<protein>
    <submittedName>
        <fullName evidence="2">Uncharacterized protein</fullName>
    </submittedName>
</protein>
<dbReference type="EMBL" id="FOCX01000021">
    <property type="protein sequence ID" value="SEO85679.1"/>
    <property type="molecule type" value="Genomic_DNA"/>
</dbReference>
<evidence type="ECO:0000313" key="2">
    <source>
        <dbReference type="EMBL" id="SEO85679.1"/>
    </source>
</evidence>
<feature type="transmembrane region" description="Helical" evidence="1">
    <location>
        <begin position="16"/>
        <end position="40"/>
    </location>
</feature>
<dbReference type="RefSeq" id="WP_092662698.1">
    <property type="nucleotide sequence ID" value="NZ_FOCX01000021.1"/>
</dbReference>
<sequence>MDGQGVLARVVATAKWLVYCGAVAIVGGGIVFVLAAAWLGIPVKKALRETPVSGAVSPSMVAVGVLLAAVVIVLDADMRS</sequence>
<reference evidence="3" key="1">
    <citation type="submission" date="2016-10" db="EMBL/GenBank/DDBJ databases">
        <authorList>
            <person name="Varghese N."/>
            <person name="Submissions S."/>
        </authorList>
    </citation>
    <scope>NUCLEOTIDE SEQUENCE [LARGE SCALE GENOMIC DNA]</scope>
    <source>
        <strain evidence="3">IBRC-M 10043</strain>
    </source>
</reference>